<dbReference type="Proteomes" id="UP000031847">
    <property type="component" value="Unassembled WGS sequence"/>
</dbReference>
<feature type="transmembrane region" description="Helical" evidence="1">
    <location>
        <begin position="127"/>
        <end position="146"/>
    </location>
</feature>
<organism evidence="2 3">
    <name type="scientific">Lactococcus lactis subsp. lactis</name>
    <name type="common">Streptococcus lactis</name>
    <dbReference type="NCBI Taxonomy" id="1360"/>
    <lineage>
        <taxon>Bacteria</taxon>
        <taxon>Bacillati</taxon>
        <taxon>Bacillota</taxon>
        <taxon>Bacilli</taxon>
        <taxon>Lactobacillales</taxon>
        <taxon>Streptococcaceae</taxon>
        <taxon>Lactococcus</taxon>
    </lineage>
</organism>
<dbReference type="PANTHER" id="PTHR40044">
    <property type="entry name" value="INTEGRAL MEMBRANE PROTEIN-RELATED"/>
    <property type="match status" value="1"/>
</dbReference>
<keyword evidence="1" id="KW-0812">Transmembrane</keyword>
<keyword evidence="1" id="KW-1133">Transmembrane helix</keyword>
<dbReference type="AlphaFoldDB" id="A0A0B8R0M6"/>
<reference evidence="2 3" key="1">
    <citation type="submission" date="2015-01" db="EMBL/GenBank/DDBJ databases">
        <title>Lactococcus lactis subsp.lactis JCM 5805 whole genome shotgun sequence.</title>
        <authorList>
            <person name="Fujii T."/>
            <person name="Tomita Y."/>
            <person name="Ikushima S."/>
            <person name="Fujiwara D."/>
        </authorList>
    </citation>
    <scope>NUCLEOTIDE SEQUENCE [LARGE SCALE GENOMIC DNA]</scope>
    <source>
        <strain evidence="2 3">JCM 5805</strain>
    </source>
</reference>
<dbReference type="Pfam" id="PF06177">
    <property type="entry name" value="QueT"/>
    <property type="match status" value="1"/>
</dbReference>
<evidence type="ECO:0000256" key="1">
    <source>
        <dbReference type="SAM" id="Phobius"/>
    </source>
</evidence>
<keyword evidence="1" id="KW-0472">Membrane</keyword>
<dbReference type="EMBL" id="BBSI01000017">
    <property type="protein sequence ID" value="GAM79814.1"/>
    <property type="molecule type" value="Genomic_DNA"/>
</dbReference>
<gene>
    <name evidence="2" type="ORF">JCM5805K_0922</name>
</gene>
<name>A0A0B8R0M6_LACLL</name>
<protein>
    <submittedName>
        <fullName evidence="2">Predicted membrane protein</fullName>
    </submittedName>
</protein>
<evidence type="ECO:0000313" key="2">
    <source>
        <dbReference type="EMBL" id="GAM79814.1"/>
    </source>
</evidence>
<proteinExistence type="predicted"/>
<dbReference type="PANTHER" id="PTHR40044:SF1">
    <property type="entry name" value="INTEGRAL MEMBRANE PROTEIN"/>
    <property type="match status" value="1"/>
</dbReference>
<feature type="transmembrane region" description="Helical" evidence="1">
    <location>
        <begin position="30"/>
        <end position="54"/>
    </location>
</feature>
<sequence length="190" mass="21480">MSLHPFAQAYYRRILSPKENLLKKSKTYDIVTIAIVAALYVILTMTPGLSAISYGPIQFRVSEMLNFTAFFNKKYIIAVTIGCMISNFLSFTWVDVIVGGLSTLVFLSLGVLLFDRFKKDYFWNGQLNKAFFFFAIFFSISMFTIALELKFVAGTPFLLTWGTLALGEFASLFIGAFVMDKLGKRVDLSR</sequence>
<feature type="transmembrane region" description="Helical" evidence="1">
    <location>
        <begin position="75"/>
        <end position="91"/>
    </location>
</feature>
<feature type="transmembrane region" description="Helical" evidence="1">
    <location>
        <begin position="158"/>
        <end position="179"/>
    </location>
</feature>
<feature type="transmembrane region" description="Helical" evidence="1">
    <location>
        <begin position="97"/>
        <end position="115"/>
    </location>
</feature>
<accession>A0A0B8R0M6</accession>
<comment type="caution">
    <text evidence="2">The sequence shown here is derived from an EMBL/GenBank/DDBJ whole genome shotgun (WGS) entry which is preliminary data.</text>
</comment>
<dbReference type="PIRSF" id="PIRSF031501">
    <property type="entry name" value="QueT"/>
    <property type="match status" value="1"/>
</dbReference>
<evidence type="ECO:0000313" key="3">
    <source>
        <dbReference type="Proteomes" id="UP000031847"/>
    </source>
</evidence>
<dbReference type="InterPro" id="IPR010387">
    <property type="entry name" value="QueT"/>
</dbReference>